<dbReference type="Proteomes" id="UP001157006">
    <property type="component" value="Chromosome 5"/>
</dbReference>
<name>A0AAV1AQV7_VICFA</name>
<gene>
    <name evidence="1" type="ORF">VFH_V040720</name>
</gene>
<evidence type="ECO:0000313" key="1">
    <source>
        <dbReference type="EMBL" id="CAI8612574.1"/>
    </source>
</evidence>
<reference evidence="1 2" key="1">
    <citation type="submission" date="2023-01" db="EMBL/GenBank/DDBJ databases">
        <authorList>
            <person name="Kreplak J."/>
        </authorList>
    </citation>
    <scope>NUCLEOTIDE SEQUENCE [LARGE SCALE GENOMIC DNA]</scope>
</reference>
<evidence type="ECO:0000313" key="2">
    <source>
        <dbReference type="Proteomes" id="UP001157006"/>
    </source>
</evidence>
<keyword evidence="2" id="KW-1185">Reference proteome</keyword>
<dbReference type="AlphaFoldDB" id="A0AAV1AQV7"/>
<sequence length="177" mass="20872">MFFKTIHSSLSGEGRERAKELVKFCIITFELISPRHITYPGLPTWKVIFESECHSEFSQLDSYLFMDQIFKKVICFSHATVLLLDSQYKAPLDKFGFARQLGKFEKIMVPKKRVVYFDDKHLGVYCVHNIVKCDEHIHIILIDSLLKIFTMKFFIVQQKSYFRKTYKPKGHVSSVYE</sequence>
<dbReference type="EMBL" id="OX451740">
    <property type="protein sequence ID" value="CAI8612574.1"/>
    <property type="molecule type" value="Genomic_DNA"/>
</dbReference>
<organism evidence="1 2">
    <name type="scientific">Vicia faba</name>
    <name type="common">Broad bean</name>
    <name type="synonym">Faba vulgaris</name>
    <dbReference type="NCBI Taxonomy" id="3906"/>
    <lineage>
        <taxon>Eukaryota</taxon>
        <taxon>Viridiplantae</taxon>
        <taxon>Streptophyta</taxon>
        <taxon>Embryophyta</taxon>
        <taxon>Tracheophyta</taxon>
        <taxon>Spermatophyta</taxon>
        <taxon>Magnoliopsida</taxon>
        <taxon>eudicotyledons</taxon>
        <taxon>Gunneridae</taxon>
        <taxon>Pentapetalae</taxon>
        <taxon>rosids</taxon>
        <taxon>fabids</taxon>
        <taxon>Fabales</taxon>
        <taxon>Fabaceae</taxon>
        <taxon>Papilionoideae</taxon>
        <taxon>50 kb inversion clade</taxon>
        <taxon>NPAAA clade</taxon>
        <taxon>Hologalegina</taxon>
        <taxon>IRL clade</taxon>
        <taxon>Fabeae</taxon>
        <taxon>Vicia</taxon>
    </lineage>
</organism>
<proteinExistence type="predicted"/>
<accession>A0AAV1AQV7</accession>
<protein>
    <submittedName>
        <fullName evidence="1">Uncharacterized protein</fullName>
    </submittedName>
</protein>